<name>A0A1V6PMQ9_PENDC</name>
<dbReference type="Proteomes" id="UP000191522">
    <property type="component" value="Unassembled WGS sequence"/>
</dbReference>
<evidence type="ECO:0000259" key="2">
    <source>
        <dbReference type="Pfam" id="PF24494"/>
    </source>
</evidence>
<evidence type="ECO:0000313" key="3">
    <source>
        <dbReference type="EMBL" id="OQD77962.1"/>
    </source>
</evidence>
<reference evidence="4" key="1">
    <citation type="journal article" date="2017" name="Nat. Microbiol.">
        <title>Global analysis of biosynthetic gene clusters reveals vast potential of secondary metabolite production in Penicillium species.</title>
        <authorList>
            <person name="Nielsen J.C."/>
            <person name="Grijseels S."/>
            <person name="Prigent S."/>
            <person name="Ji B."/>
            <person name="Dainat J."/>
            <person name="Nielsen K.F."/>
            <person name="Frisvad J.C."/>
            <person name="Workman M."/>
            <person name="Nielsen J."/>
        </authorList>
    </citation>
    <scope>NUCLEOTIDE SEQUENCE [LARGE SCALE GENOMIC DNA]</scope>
    <source>
        <strain evidence="4">IBT 11843</strain>
    </source>
</reference>
<dbReference type="AlphaFoldDB" id="A0A1V6PMQ9"/>
<dbReference type="InterPro" id="IPR056009">
    <property type="entry name" value="DUF7587"/>
</dbReference>
<sequence>MVMKEHDSETIEDEDSEEIISIEEAILMAADTLSQRKKAGSECRKSQPSSSSPMQTSTPSGTEDSPTSGCLLGGLPCLWCQKDGPPLPVGDVGVQHMKCPAIYDTQADISDPLRLHEQPSSILQRLEYALSQEDAMPPTAGDSSIGHCSGKDLPPVLYRWSNTDSMGINSREMIRAGLFAQDMDGLPENIPEESFLEYFKLHVTKAESLSPLISSSHRPLAPIHRALRNRKEASIFVIDTSKLTNKVFKAALLVDKTDTATFSWRGYGEYLIWKEVPGTAIACTFTITELEGIVSEHPDIGGYLQLLRIQDRRCCDLSLYKDLAKDMPESDDGYADLLERLTELLGVPDMLRRAVAGDFKKAWTTKFEGLENRPRVEVSRSNPNENEWLASHVHSPTIIPKAATPSEVSYAPLSDDSDSDGDSNKSLTSFGADRMISEEIEAPCPRYDTSEEPYSTHDYSSSECTEERHADDLSMDEGDPMEMGSEDSWPVDEERYIDQSSGSPSISFAFHHLHVEE</sequence>
<feature type="compositionally biased region" description="Low complexity" evidence="1">
    <location>
        <begin position="46"/>
        <end position="60"/>
    </location>
</feature>
<feature type="region of interest" description="Disordered" evidence="1">
    <location>
        <begin position="31"/>
        <end position="67"/>
    </location>
</feature>
<dbReference type="OrthoDB" id="5397734at2759"/>
<feature type="region of interest" description="Disordered" evidence="1">
    <location>
        <begin position="408"/>
        <end position="487"/>
    </location>
</feature>
<gene>
    <name evidence="3" type="ORF">PENDEC_c002G01267</name>
</gene>
<dbReference type="EMBL" id="MDYL01000002">
    <property type="protein sequence ID" value="OQD77962.1"/>
    <property type="molecule type" value="Genomic_DNA"/>
</dbReference>
<comment type="caution">
    <text evidence="3">The sequence shown here is derived from an EMBL/GenBank/DDBJ whole genome shotgun (WGS) entry which is preliminary data.</text>
</comment>
<keyword evidence="4" id="KW-1185">Reference proteome</keyword>
<dbReference type="Pfam" id="PF24494">
    <property type="entry name" value="DUF7587"/>
    <property type="match status" value="1"/>
</dbReference>
<feature type="domain" description="DUF7587" evidence="2">
    <location>
        <begin position="153"/>
        <end position="290"/>
    </location>
</feature>
<proteinExistence type="predicted"/>
<organism evidence="3 4">
    <name type="scientific">Penicillium decumbens</name>
    <dbReference type="NCBI Taxonomy" id="69771"/>
    <lineage>
        <taxon>Eukaryota</taxon>
        <taxon>Fungi</taxon>
        <taxon>Dikarya</taxon>
        <taxon>Ascomycota</taxon>
        <taxon>Pezizomycotina</taxon>
        <taxon>Eurotiomycetes</taxon>
        <taxon>Eurotiomycetidae</taxon>
        <taxon>Eurotiales</taxon>
        <taxon>Aspergillaceae</taxon>
        <taxon>Penicillium</taxon>
    </lineage>
</organism>
<accession>A0A1V6PMQ9</accession>
<protein>
    <recommendedName>
        <fullName evidence="2">DUF7587 domain-containing protein</fullName>
    </recommendedName>
</protein>
<evidence type="ECO:0000256" key="1">
    <source>
        <dbReference type="SAM" id="MobiDB-lite"/>
    </source>
</evidence>
<evidence type="ECO:0000313" key="4">
    <source>
        <dbReference type="Proteomes" id="UP000191522"/>
    </source>
</evidence>